<dbReference type="EMBL" id="MQWD01000001">
    <property type="protein sequence ID" value="PAP78339.1"/>
    <property type="molecule type" value="Genomic_DNA"/>
</dbReference>
<dbReference type="RefSeq" id="WP_095512024.1">
    <property type="nucleotide sequence ID" value="NZ_MQWD01000001.1"/>
</dbReference>
<dbReference type="Proteomes" id="UP000216339">
    <property type="component" value="Unassembled WGS sequence"/>
</dbReference>
<keyword evidence="4" id="KW-1185">Reference proteome</keyword>
<proteinExistence type="predicted"/>
<keyword evidence="2" id="KW-0472">Membrane</keyword>
<keyword evidence="2" id="KW-0812">Transmembrane</keyword>
<feature type="region of interest" description="Disordered" evidence="1">
    <location>
        <begin position="250"/>
        <end position="269"/>
    </location>
</feature>
<feature type="transmembrane region" description="Helical" evidence="2">
    <location>
        <begin position="151"/>
        <end position="169"/>
    </location>
</feature>
<evidence type="ECO:0000256" key="2">
    <source>
        <dbReference type="SAM" id="Phobius"/>
    </source>
</evidence>
<accession>A0A271J6R4</accession>
<gene>
    <name evidence="3" type="ORF">BSZ37_18890</name>
</gene>
<evidence type="ECO:0000313" key="3">
    <source>
        <dbReference type="EMBL" id="PAP78339.1"/>
    </source>
</evidence>
<dbReference type="OrthoDB" id="1524495at2"/>
<reference evidence="3 4" key="1">
    <citation type="submission" date="2016-11" db="EMBL/GenBank/DDBJ databases">
        <title>Study of marine rhodopsin-containing bacteria.</title>
        <authorList>
            <person name="Yoshizawa S."/>
            <person name="Kumagai Y."/>
            <person name="Kogure K."/>
        </authorList>
    </citation>
    <scope>NUCLEOTIDE SEQUENCE [LARGE SCALE GENOMIC DNA]</scope>
    <source>
        <strain evidence="3 4">SAORIC-28</strain>
    </source>
</reference>
<dbReference type="AlphaFoldDB" id="A0A271J6R4"/>
<feature type="transmembrane region" description="Helical" evidence="2">
    <location>
        <begin position="175"/>
        <end position="194"/>
    </location>
</feature>
<comment type="caution">
    <text evidence="3">The sequence shown here is derived from an EMBL/GenBank/DDBJ whole genome shotgun (WGS) entry which is preliminary data.</text>
</comment>
<evidence type="ECO:0000256" key="1">
    <source>
        <dbReference type="SAM" id="MobiDB-lite"/>
    </source>
</evidence>
<name>A0A271J6R4_9BACT</name>
<keyword evidence="2" id="KW-1133">Transmembrane helix</keyword>
<protein>
    <submittedName>
        <fullName evidence="3">Uncharacterized protein</fullName>
    </submittedName>
</protein>
<evidence type="ECO:0000313" key="4">
    <source>
        <dbReference type="Proteomes" id="UP000216339"/>
    </source>
</evidence>
<organism evidence="3 4">
    <name type="scientific">Rubrivirga marina</name>
    <dbReference type="NCBI Taxonomy" id="1196024"/>
    <lineage>
        <taxon>Bacteria</taxon>
        <taxon>Pseudomonadati</taxon>
        <taxon>Rhodothermota</taxon>
        <taxon>Rhodothermia</taxon>
        <taxon>Rhodothermales</taxon>
        <taxon>Rubricoccaceae</taxon>
        <taxon>Rubrivirga</taxon>
    </lineage>
</organism>
<sequence>MKGFTEDEARQIFARAAERQHAVEARGEELSLEELQAIGAEAGLDPAHVAAAVAELRDGPPTEPVVAAGVDLTPRVVRVVPGELTDDVWAQAIARFRRTFGAQGIPTEIGRVREWTSGEQSNLRVVAEPAEGGTRLTFSTSKAHDAGGLRGLVPISAGFALLLSLLFGFGDFEPMVWVIPVLTLGMGAAIYFSVRASLKRWSDRRQREFEGLADQVDLLVRSETGEADRLGASGGTGRGTAVPRLGLDGLAEAGDDAEPLGSLRTRTRS</sequence>